<dbReference type="NCBIfam" id="TIGR00079">
    <property type="entry name" value="pept_deformyl"/>
    <property type="match status" value="1"/>
</dbReference>
<evidence type="ECO:0000313" key="7">
    <source>
        <dbReference type="EMBL" id="MFC4353200.1"/>
    </source>
</evidence>
<name>A0ABV8URQ5_9PROT</name>
<feature type="binding site" evidence="6">
    <location>
        <position position="143"/>
    </location>
    <ligand>
        <name>Fe cation</name>
        <dbReference type="ChEBI" id="CHEBI:24875"/>
    </ligand>
</feature>
<dbReference type="RefSeq" id="WP_382423575.1">
    <property type="nucleotide sequence ID" value="NZ_JBHSCW010000011.1"/>
</dbReference>
<evidence type="ECO:0000256" key="3">
    <source>
        <dbReference type="ARBA" id="ARBA00022801"/>
    </source>
</evidence>
<keyword evidence="3 6" id="KW-0378">Hydrolase</keyword>
<dbReference type="EMBL" id="JBHSCW010000011">
    <property type="protein sequence ID" value="MFC4353200.1"/>
    <property type="molecule type" value="Genomic_DNA"/>
</dbReference>
<dbReference type="CDD" id="cd00487">
    <property type="entry name" value="Pep_deformylase"/>
    <property type="match status" value="1"/>
</dbReference>
<comment type="cofactor">
    <cofactor evidence="6">
        <name>Fe(2+)</name>
        <dbReference type="ChEBI" id="CHEBI:29033"/>
    </cofactor>
    <text evidence="6">Binds 1 Fe(2+) ion.</text>
</comment>
<protein>
    <recommendedName>
        <fullName evidence="6">Peptide deformylase</fullName>
        <shortName evidence="6">PDF</shortName>
        <ecNumber evidence="6">3.5.1.88</ecNumber>
    </recommendedName>
    <alternativeName>
        <fullName evidence="6">Polypeptide deformylase</fullName>
    </alternativeName>
</protein>
<dbReference type="PANTHER" id="PTHR10458:SF20">
    <property type="entry name" value="PEPTIDE DEFORMYLASE 1"/>
    <property type="match status" value="1"/>
</dbReference>
<dbReference type="PANTHER" id="PTHR10458">
    <property type="entry name" value="PEPTIDE DEFORMYLASE"/>
    <property type="match status" value="1"/>
</dbReference>
<keyword evidence="5 6" id="KW-0408">Iron</keyword>
<reference evidence="8" key="1">
    <citation type="journal article" date="2019" name="Int. J. Syst. Evol. Microbiol.">
        <title>The Global Catalogue of Microorganisms (GCM) 10K type strain sequencing project: providing services to taxonomists for standard genome sequencing and annotation.</title>
        <authorList>
            <consortium name="The Broad Institute Genomics Platform"/>
            <consortium name="The Broad Institute Genome Sequencing Center for Infectious Disease"/>
            <person name="Wu L."/>
            <person name="Ma J."/>
        </authorList>
    </citation>
    <scope>NUCLEOTIDE SEQUENCE [LARGE SCALE GENOMIC DNA]</scope>
    <source>
        <strain evidence="8">CECT 8472</strain>
    </source>
</reference>
<comment type="catalytic activity">
    <reaction evidence="6">
        <text>N-terminal N-formyl-L-methionyl-[peptide] + H2O = N-terminal L-methionyl-[peptide] + formate</text>
        <dbReference type="Rhea" id="RHEA:24420"/>
        <dbReference type="Rhea" id="RHEA-COMP:10639"/>
        <dbReference type="Rhea" id="RHEA-COMP:10640"/>
        <dbReference type="ChEBI" id="CHEBI:15377"/>
        <dbReference type="ChEBI" id="CHEBI:15740"/>
        <dbReference type="ChEBI" id="CHEBI:49298"/>
        <dbReference type="ChEBI" id="CHEBI:64731"/>
        <dbReference type="EC" id="3.5.1.88"/>
    </reaction>
</comment>
<evidence type="ECO:0000256" key="6">
    <source>
        <dbReference type="HAMAP-Rule" id="MF_00163"/>
    </source>
</evidence>
<evidence type="ECO:0000256" key="5">
    <source>
        <dbReference type="ARBA" id="ARBA00023004"/>
    </source>
</evidence>
<dbReference type="GO" id="GO:0042586">
    <property type="term" value="F:peptide deformylase activity"/>
    <property type="evidence" value="ECO:0007669"/>
    <property type="project" value="UniProtKB-EC"/>
</dbReference>
<dbReference type="PRINTS" id="PR01576">
    <property type="entry name" value="PDEFORMYLASE"/>
</dbReference>
<dbReference type="SUPFAM" id="SSF56420">
    <property type="entry name" value="Peptide deformylase"/>
    <property type="match status" value="1"/>
</dbReference>
<dbReference type="InterPro" id="IPR036821">
    <property type="entry name" value="Peptide_deformylase_sf"/>
</dbReference>
<organism evidence="7 8">
    <name type="scientific">Fodinicurvata halophila</name>
    <dbReference type="NCBI Taxonomy" id="1419723"/>
    <lineage>
        <taxon>Bacteria</taxon>
        <taxon>Pseudomonadati</taxon>
        <taxon>Pseudomonadota</taxon>
        <taxon>Alphaproteobacteria</taxon>
        <taxon>Rhodospirillales</taxon>
        <taxon>Rhodovibrionaceae</taxon>
        <taxon>Fodinicurvata</taxon>
    </lineage>
</organism>
<dbReference type="HAMAP" id="MF_00163">
    <property type="entry name" value="Pep_deformylase"/>
    <property type="match status" value="1"/>
</dbReference>
<keyword evidence="8" id="KW-1185">Reference proteome</keyword>
<dbReference type="EC" id="3.5.1.88" evidence="6"/>
<evidence type="ECO:0000313" key="8">
    <source>
        <dbReference type="Proteomes" id="UP001595799"/>
    </source>
</evidence>
<evidence type="ECO:0000256" key="1">
    <source>
        <dbReference type="ARBA" id="ARBA00010759"/>
    </source>
</evidence>
<gene>
    <name evidence="6 7" type="primary">def</name>
    <name evidence="7" type="ORF">ACFOW6_16755</name>
</gene>
<evidence type="ECO:0000256" key="2">
    <source>
        <dbReference type="ARBA" id="ARBA00022723"/>
    </source>
</evidence>
<keyword evidence="2 6" id="KW-0479">Metal-binding</keyword>
<dbReference type="NCBIfam" id="NF001159">
    <property type="entry name" value="PRK00150.1-3"/>
    <property type="match status" value="1"/>
</dbReference>
<dbReference type="Proteomes" id="UP001595799">
    <property type="component" value="Unassembled WGS sequence"/>
</dbReference>
<comment type="function">
    <text evidence="6">Removes the formyl group from the N-terminal Met of newly synthesized proteins. Requires at least a dipeptide for an efficient rate of reaction. N-terminal L-methionine is a prerequisite for activity but the enzyme has broad specificity at other positions.</text>
</comment>
<dbReference type="InterPro" id="IPR023635">
    <property type="entry name" value="Peptide_deformylase"/>
</dbReference>
<feature type="active site" evidence="6">
    <location>
        <position position="144"/>
    </location>
</feature>
<proteinExistence type="inferred from homology"/>
<dbReference type="PIRSF" id="PIRSF004749">
    <property type="entry name" value="Pep_def"/>
    <property type="match status" value="1"/>
</dbReference>
<sequence length="176" mass="19492">MAVLKILRMGNPILARRAEDIMDISAPEVSRLIADMKETLQSEGGSGLAAPQVGVGLRLVVFRIPGRHRSITSAVHGDFRVLVNPVVEPLGKELEAGWEACLSVPGLVGEVWRYRAVRCRYYDETGALHTTDAQGFEARILQHECDHLDGVLYPHHIRSMHKLIYSSELHHQGAIA</sequence>
<evidence type="ECO:0000256" key="4">
    <source>
        <dbReference type="ARBA" id="ARBA00022917"/>
    </source>
</evidence>
<comment type="similarity">
    <text evidence="1 6">Belongs to the polypeptide deformylase family.</text>
</comment>
<accession>A0ABV8URQ5</accession>
<feature type="binding site" evidence="6">
    <location>
        <position position="147"/>
    </location>
    <ligand>
        <name>Fe cation</name>
        <dbReference type="ChEBI" id="CHEBI:24875"/>
    </ligand>
</feature>
<dbReference type="Pfam" id="PF01327">
    <property type="entry name" value="Pep_deformylase"/>
    <property type="match status" value="1"/>
</dbReference>
<feature type="binding site" evidence="6">
    <location>
        <position position="101"/>
    </location>
    <ligand>
        <name>Fe cation</name>
        <dbReference type="ChEBI" id="CHEBI:24875"/>
    </ligand>
</feature>
<dbReference type="Gene3D" id="3.90.45.10">
    <property type="entry name" value="Peptide deformylase"/>
    <property type="match status" value="1"/>
</dbReference>
<keyword evidence="4 6" id="KW-0648">Protein biosynthesis</keyword>
<comment type="caution">
    <text evidence="7">The sequence shown here is derived from an EMBL/GenBank/DDBJ whole genome shotgun (WGS) entry which is preliminary data.</text>
</comment>